<dbReference type="PANTHER" id="PTHR43065">
    <property type="entry name" value="SENSOR HISTIDINE KINASE"/>
    <property type="match status" value="1"/>
</dbReference>
<dbReference type="Gene3D" id="3.30.565.10">
    <property type="entry name" value="Histidine kinase-like ATPase, C-terminal domain"/>
    <property type="match status" value="1"/>
</dbReference>
<feature type="transmembrane region" description="Helical" evidence="9">
    <location>
        <begin position="342"/>
        <end position="365"/>
    </location>
</feature>
<dbReference type="InterPro" id="IPR036097">
    <property type="entry name" value="HisK_dim/P_sf"/>
</dbReference>
<protein>
    <recommendedName>
        <fullName evidence="2">histidine kinase</fullName>
        <ecNumber evidence="2">2.7.13.3</ecNumber>
    </recommendedName>
</protein>
<keyword evidence="4" id="KW-0808">Transferase</keyword>
<feature type="transmembrane region" description="Helical" evidence="9">
    <location>
        <begin position="241"/>
        <end position="261"/>
    </location>
</feature>
<comment type="catalytic activity">
    <reaction evidence="1">
        <text>ATP + protein L-histidine = ADP + protein N-phospho-L-histidine.</text>
        <dbReference type="EC" id="2.7.13.3"/>
    </reaction>
</comment>
<feature type="chain" id="PRO_5046790632" description="histidine kinase" evidence="10">
    <location>
        <begin position="28"/>
        <end position="636"/>
    </location>
</feature>
<accession>A0ABV5W3Y1</accession>
<feature type="transmembrane region" description="Helical" evidence="9">
    <location>
        <begin position="213"/>
        <end position="235"/>
    </location>
</feature>
<sequence>MNAASRIASLGLLLLLLLLVPVLPVHAANSVPKTIIAEWQFRWDDDPVQQRTWEELDRAGGWTTVSYSNPVPDNPTHATSAWLKIALPPPSDSGTVWKQPGLFIDKLYGHQVRIYTGDRTLYEADRHYTYDVFKLALPIEQSELGDSVYMKITTLSDRIGLHHQIEVTEYSDGVPRFYKNDFIDLMLGGSLVFFGIIMLACSSFLKKSQMTRWISLSLVILTTGTLIAAFSPFPYIFIGPYGKICITLFDLSLFIFLPALACFIEKALDSGRIVLLPLVRKLMTAYSGFCIALLIFNELSDSRYIKIYYFFTLNVLGIVMIVLFSILIGTTIKHAVKGNRDALIMSGGFALFAVTGIGELIWFFYHAKNYDLFIWKWGVLCFVVAFIVVLARRFALDHEQVVNYSKQLELYNTRLQRHEKMEILSELAASVAHEVRNPLQVTRGFLQLLRETAEGNPKTYIGYAMEELDRASAIITDYLTFAKPQLDDVTVLRLSEEFQHIEGILAPMANIQGGEVNVRLADGLYIEGNSSKLKQAFVNIVKNSIEALNGEGRVDIWAYRDNGEIVIHVKDTGIGMDENELSRLGEPYFSSKSKGTGLGLMVTFRIIEVMRGKIEFKSQKGIGTEAIVRFPAAAAD</sequence>
<evidence type="ECO:0000256" key="2">
    <source>
        <dbReference type="ARBA" id="ARBA00012438"/>
    </source>
</evidence>
<organism evidence="12 13">
    <name type="scientific">Paenibacillus hodogayensis</name>
    <dbReference type="NCBI Taxonomy" id="279208"/>
    <lineage>
        <taxon>Bacteria</taxon>
        <taxon>Bacillati</taxon>
        <taxon>Bacillota</taxon>
        <taxon>Bacilli</taxon>
        <taxon>Bacillales</taxon>
        <taxon>Paenibacillaceae</taxon>
        <taxon>Paenibacillus</taxon>
    </lineage>
</organism>
<keyword evidence="8" id="KW-0902">Two-component regulatory system</keyword>
<feature type="signal peptide" evidence="10">
    <location>
        <begin position="1"/>
        <end position="27"/>
    </location>
</feature>
<evidence type="ECO:0000313" key="13">
    <source>
        <dbReference type="Proteomes" id="UP001589619"/>
    </source>
</evidence>
<gene>
    <name evidence="12" type="ORF">ACFFNY_27225</name>
</gene>
<evidence type="ECO:0000256" key="5">
    <source>
        <dbReference type="ARBA" id="ARBA00022741"/>
    </source>
</evidence>
<keyword evidence="5" id="KW-0547">Nucleotide-binding</keyword>
<dbReference type="InterPro" id="IPR036890">
    <property type="entry name" value="HATPase_C_sf"/>
</dbReference>
<dbReference type="Gene3D" id="1.10.287.130">
    <property type="match status" value="1"/>
</dbReference>
<feature type="domain" description="Histidine kinase" evidence="11">
    <location>
        <begin position="430"/>
        <end position="634"/>
    </location>
</feature>
<keyword evidence="9" id="KW-0472">Membrane</keyword>
<dbReference type="InterPro" id="IPR004358">
    <property type="entry name" value="Sig_transdc_His_kin-like_C"/>
</dbReference>
<dbReference type="PROSITE" id="PS50109">
    <property type="entry name" value="HIS_KIN"/>
    <property type="match status" value="1"/>
</dbReference>
<keyword evidence="10" id="KW-0732">Signal</keyword>
<dbReference type="Pfam" id="PF00512">
    <property type="entry name" value="HisKA"/>
    <property type="match status" value="1"/>
</dbReference>
<reference evidence="12 13" key="1">
    <citation type="submission" date="2024-09" db="EMBL/GenBank/DDBJ databases">
        <authorList>
            <person name="Sun Q."/>
            <person name="Mori K."/>
        </authorList>
    </citation>
    <scope>NUCLEOTIDE SEQUENCE [LARGE SCALE GENOMIC DNA]</scope>
    <source>
        <strain evidence="12 13">JCM 12520</strain>
    </source>
</reference>
<evidence type="ECO:0000256" key="6">
    <source>
        <dbReference type="ARBA" id="ARBA00022777"/>
    </source>
</evidence>
<evidence type="ECO:0000256" key="8">
    <source>
        <dbReference type="ARBA" id="ARBA00023012"/>
    </source>
</evidence>
<dbReference type="RefSeq" id="WP_344908005.1">
    <property type="nucleotide sequence ID" value="NZ_BAAAYO010000006.1"/>
</dbReference>
<evidence type="ECO:0000256" key="3">
    <source>
        <dbReference type="ARBA" id="ARBA00022553"/>
    </source>
</evidence>
<feature type="transmembrane region" description="Helical" evidence="9">
    <location>
        <begin position="307"/>
        <end position="330"/>
    </location>
</feature>
<dbReference type="CDD" id="cd00082">
    <property type="entry name" value="HisKA"/>
    <property type="match status" value="1"/>
</dbReference>
<evidence type="ECO:0000313" key="12">
    <source>
        <dbReference type="EMBL" id="MFB9755283.1"/>
    </source>
</evidence>
<dbReference type="EC" id="2.7.13.3" evidence="2"/>
<dbReference type="InterPro" id="IPR005467">
    <property type="entry name" value="His_kinase_dom"/>
</dbReference>
<dbReference type="SMART" id="SM00387">
    <property type="entry name" value="HATPase_c"/>
    <property type="match status" value="1"/>
</dbReference>
<proteinExistence type="predicted"/>
<dbReference type="SMART" id="SM00388">
    <property type="entry name" value="HisKA"/>
    <property type="match status" value="1"/>
</dbReference>
<evidence type="ECO:0000256" key="9">
    <source>
        <dbReference type="SAM" id="Phobius"/>
    </source>
</evidence>
<dbReference type="GO" id="GO:0005524">
    <property type="term" value="F:ATP binding"/>
    <property type="evidence" value="ECO:0007669"/>
    <property type="project" value="UniProtKB-KW"/>
</dbReference>
<dbReference type="SUPFAM" id="SSF55874">
    <property type="entry name" value="ATPase domain of HSP90 chaperone/DNA topoisomerase II/histidine kinase"/>
    <property type="match status" value="1"/>
</dbReference>
<feature type="transmembrane region" description="Helical" evidence="9">
    <location>
        <begin position="377"/>
        <end position="396"/>
    </location>
</feature>
<keyword evidence="7 12" id="KW-0067">ATP-binding</keyword>
<dbReference type="EMBL" id="JBHMAG010000018">
    <property type="protein sequence ID" value="MFB9755283.1"/>
    <property type="molecule type" value="Genomic_DNA"/>
</dbReference>
<comment type="caution">
    <text evidence="12">The sequence shown here is derived from an EMBL/GenBank/DDBJ whole genome shotgun (WGS) entry which is preliminary data.</text>
</comment>
<name>A0ABV5W3Y1_9BACL</name>
<evidence type="ECO:0000256" key="4">
    <source>
        <dbReference type="ARBA" id="ARBA00022679"/>
    </source>
</evidence>
<evidence type="ECO:0000256" key="1">
    <source>
        <dbReference type="ARBA" id="ARBA00000085"/>
    </source>
</evidence>
<dbReference type="Pfam" id="PF02518">
    <property type="entry name" value="HATPase_c"/>
    <property type="match status" value="1"/>
</dbReference>
<dbReference type="PANTHER" id="PTHR43065:SF46">
    <property type="entry name" value="C4-DICARBOXYLATE TRANSPORT SENSOR PROTEIN DCTB"/>
    <property type="match status" value="1"/>
</dbReference>
<dbReference type="PRINTS" id="PR00344">
    <property type="entry name" value="BCTRLSENSOR"/>
</dbReference>
<keyword evidence="13" id="KW-1185">Reference proteome</keyword>
<dbReference type="Proteomes" id="UP001589619">
    <property type="component" value="Unassembled WGS sequence"/>
</dbReference>
<feature type="transmembrane region" description="Helical" evidence="9">
    <location>
        <begin position="273"/>
        <end position="295"/>
    </location>
</feature>
<evidence type="ECO:0000259" key="11">
    <source>
        <dbReference type="PROSITE" id="PS50109"/>
    </source>
</evidence>
<keyword evidence="6" id="KW-0418">Kinase</keyword>
<keyword evidence="9" id="KW-1133">Transmembrane helix</keyword>
<dbReference type="InterPro" id="IPR003594">
    <property type="entry name" value="HATPase_dom"/>
</dbReference>
<evidence type="ECO:0000256" key="7">
    <source>
        <dbReference type="ARBA" id="ARBA00022840"/>
    </source>
</evidence>
<keyword evidence="9" id="KW-0812">Transmembrane</keyword>
<feature type="transmembrane region" description="Helical" evidence="9">
    <location>
        <begin position="182"/>
        <end position="201"/>
    </location>
</feature>
<dbReference type="InterPro" id="IPR003661">
    <property type="entry name" value="HisK_dim/P_dom"/>
</dbReference>
<evidence type="ECO:0000256" key="10">
    <source>
        <dbReference type="SAM" id="SignalP"/>
    </source>
</evidence>
<keyword evidence="3" id="KW-0597">Phosphoprotein</keyword>
<dbReference type="SUPFAM" id="SSF47384">
    <property type="entry name" value="Homodimeric domain of signal transducing histidine kinase"/>
    <property type="match status" value="1"/>
</dbReference>